<dbReference type="SUPFAM" id="SSF48264">
    <property type="entry name" value="Cytochrome P450"/>
    <property type="match status" value="1"/>
</dbReference>
<keyword evidence="2 3" id="KW-0408">Iron</keyword>
<keyword evidence="5" id="KW-1185">Reference proteome</keyword>
<protein>
    <submittedName>
        <fullName evidence="6">Cytochrome P450 4F1-like</fullName>
    </submittedName>
</protein>
<keyword evidence="4" id="KW-1133">Transmembrane helix</keyword>
<dbReference type="InterPro" id="IPR017972">
    <property type="entry name" value="Cyt_P450_CS"/>
</dbReference>
<dbReference type="PROSITE" id="PS00086">
    <property type="entry name" value="CYTOCHROME_P450"/>
    <property type="match status" value="1"/>
</dbReference>
<dbReference type="PANTHER" id="PTHR24291:SF201">
    <property type="entry name" value="CYTOCHROME P450, FAMILY 4, SUBFAMILY B, POLYPEPTIDE 7"/>
    <property type="match status" value="1"/>
</dbReference>
<feature type="binding site" description="axial binding residue" evidence="2">
    <location>
        <position position="461"/>
    </location>
    <ligand>
        <name>heme</name>
        <dbReference type="ChEBI" id="CHEBI:30413"/>
    </ligand>
    <ligandPart>
        <name>Fe</name>
        <dbReference type="ChEBI" id="CHEBI:18248"/>
    </ligandPart>
</feature>
<organism evidence="5 6">
    <name type="scientific">Acanthaster planci</name>
    <name type="common">Crown-of-thorns starfish</name>
    <dbReference type="NCBI Taxonomy" id="133434"/>
    <lineage>
        <taxon>Eukaryota</taxon>
        <taxon>Metazoa</taxon>
        <taxon>Echinodermata</taxon>
        <taxon>Eleutherozoa</taxon>
        <taxon>Asterozoa</taxon>
        <taxon>Asteroidea</taxon>
        <taxon>Valvatacea</taxon>
        <taxon>Valvatida</taxon>
        <taxon>Acanthasteridae</taxon>
        <taxon>Acanthaster</taxon>
    </lineage>
</organism>
<reference evidence="6" key="1">
    <citation type="submission" date="2025-08" db="UniProtKB">
        <authorList>
            <consortium name="RefSeq"/>
        </authorList>
    </citation>
    <scope>IDENTIFICATION</scope>
</reference>
<keyword evidence="3" id="KW-0503">Monooxygenase</keyword>
<gene>
    <name evidence="6" type="primary">LOC110986096</name>
</gene>
<evidence type="ECO:0000256" key="4">
    <source>
        <dbReference type="SAM" id="Phobius"/>
    </source>
</evidence>
<dbReference type="GO" id="GO:0016705">
    <property type="term" value="F:oxidoreductase activity, acting on paired donors, with incorporation or reduction of molecular oxygen"/>
    <property type="evidence" value="ECO:0007669"/>
    <property type="project" value="InterPro"/>
</dbReference>
<evidence type="ECO:0000256" key="3">
    <source>
        <dbReference type="RuleBase" id="RU000461"/>
    </source>
</evidence>
<evidence type="ECO:0000313" key="5">
    <source>
        <dbReference type="Proteomes" id="UP000694845"/>
    </source>
</evidence>
<dbReference type="InterPro" id="IPR001128">
    <property type="entry name" value="Cyt_P450"/>
</dbReference>
<evidence type="ECO:0000256" key="1">
    <source>
        <dbReference type="ARBA" id="ARBA00010617"/>
    </source>
</evidence>
<keyword evidence="2 3" id="KW-0479">Metal-binding</keyword>
<dbReference type="PRINTS" id="PR00385">
    <property type="entry name" value="P450"/>
</dbReference>
<dbReference type="InterPro" id="IPR036396">
    <property type="entry name" value="Cyt_P450_sf"/>
</dbReference>
<accession>A0A8B7ZJF4</accession>
<dbReference type="GeneID" id="110986096"/>
<proteinExistence type="inferred from homology"/>
<dbReference type="GO" id="GO:0020037">
    <property type="term" value="F:heme binding"/>
    <property type="evidence" value="ECO:0007669"/>
    <property type="project" value="InterPro"/>
</dbReference>
<dbReference type="KEGG" id="aplc:110986096"/>
<dbReference type="Pfam" id="PF00067">
    <property type="entry name" value="p450"/>
    <property type="match status" value="1"/>
</dbReference>
<dbReference type="InterPro" id="IPR050196">
    <property type="entry name" value="Cytochrome_P450_Monoox"/>
</dbReference>
<keyword evidence="4" id="KW-0472">Membrane</keyword>
<dbReference type="OrthoDB" id="1470350at2759"/>
<name>A0A8B7ZJF4_ACAPL</name>
<dbReference type="OMA" id="RCKTETR"/>
<comment type="cofactor">
    <cofactor evidence="2">
        <name>heme</name>
        <dbReference type="ChEBI" id="CHEBI:30413"/>
    </cofactor>
</comment>
<dbReference type="Gene3D" id="1.10.630.10">
    <property type="entry name" value="Cytochrome P450"/>
    <property type="match status" value="1"/>
</dbReference>
<keyword evidence="2 3" id="KW-0349">Heme</keyword>
<evidence type="ECO:0000313" key="6">
    <source>
        <dbReference type="RefSeq" id="XP_022103426.1"/>
    </source>
</evidence>
<dbReference type="CDD" id="cd20659">
    <property type="entry name" value="CYP4B_4F-like"/>
    <property type="match status" value="1"/>
</dbReference>
<evidence type="ECO:0000256" key="2">
    <source>
        <dbReference type="PIRSR" id="PIRSR602401-1"/>
    </source>
</evidence>
<feature type="transmembrane region" description="Helical" evidence="4">
    <location>
        <begin position="12"/>
        <end position="30"/>
    </location>
</feature>
<dbReference type="Proteomes" id="UP000694845">
    <property type="component" value="Unplaced"/>
</dbReference>
<dbReference type="PANTHER" id="PTHR24291">
    <property type="entry name" value="CYTOCHROME P450 FAMILY 4"/>
    <property type="match status" value="1"/>
</dbReference>
<dbReference type="GO" id="GO:0005506">
    <property type="term" value="F:iron ion binding"/>
    <property type="evidence" value="ECO:0007669"/>
    <property type="project" value="InterPro"/>
</dbReference>
<keyword evidence="4" id="KW-0812">Transmembrane</keyword>
<dbReference type="PRINTS" id="PR00463">
    <property type="entry name" value="EP450I"/>
</dbReference>
<keyword evidence="3" id="KW-0560">Oxidoreductase</keyword>
<dbReference type="RefSeq" id="XP_022103426.1">
    <property type="nucleotide sequence ID" value="XM_022247734.1"/>
</dbReference>
<dbReference type="AlphaFoldDB" id="A0A8B7ZJF4"/>
<dbReference type="GO" id="GO:0004497">
    <property type="term" value="F:monooxygenase activity"/>
    <property type="evidence" value="ECO:0007669"/>
    <property type="project" value="UniProtKB-KW"/>
</dbReference>
<comment type="similarity">
    <text evidence="1 3">Belongs to the cytochrome P450 family.</text>
</comment>
<dbReference type="InterPro" id="IPR002401">
    <property type="entry name" value="Cyt_P450_E_grp-I"/>
</dbReference>
<sequence length="517" mass="59258">MLFEASGHGNKMIWQVIGIALATAFLWRVLASLKQVVSWRNAIKKLPTPSGAHWLFGHQKQRPFDPGFKWLLDTVKAFPRVYTVWLGPMPFPVLVHPETIKPLLTGAVASEKSPMYELLADWVGEGLATSKGAKWKRNRRLLTHSFHLDVLRTYSVAYNDCVEVLLGKMDQLAVQGKPIDVNHELVLATFDVILRTAFSYKSNCQLQELPKEDGLDVLSACDTMTWFIQERQFRNPFLLNPWIFRLSSDYPRYKKAFKYLRKLAKQIIEDRTKEITAKMEAGNPITKPRDFLDTLVMARDADGKGFTMEEMSDEVNSFMFAGHETTATSMTWLLYNLAKYPEHQTKIREEVKEILTDRDTDRITSKDLSRMEYMTLVIKESMRMMNAAPMISRTVTVPYKVDDVTIPAGTMVFLCLHQLNHNPSVWGQDHMEFKPSRFLPENLSQMDPFAYVPFSAGARNCIGQQFALNKIKVFVGRILMRFRLSLVDGEPKPVPQMNLVTKPVKPLYIAIEQIKGN</sequence>